<dbReference type="RefSeq" id="WP_282763680.1">
    <property type="nucleotide sequence ID" value="NZ_JASCTH010000020.1"/>
</dbReference>
<keyword evidence="5" id="KW-1185">Reference proteome</keyword>
<dbReference type="InterPro" id="IPR016181">
    <property type="entry name" value="Acyl_CoA_acyltransferase"/>
</dbReference>
<evidence type="ECO:0000259" key="3">
    <source>
        <dbReference type="PROSITE" id="PS51186"/>
    </source>
</evidence>
<dbReference type="Proteomes" id="UP001241758">
    <property type="component" value="Unassembled WGS sequence"/>
</dbReference>
<gene>
    <name evidence="4" type="ORF">QLQ12_28750</name>
</gene>
<dbReference type="SUPFAM" id="SSF55729">
    <property type="entry name" value="Acyl-CoA N-acyltransferases (Nat)"/>
    <property type="match status" value="1"/>
</dbReference>
<dbReference type="Pfam" id="PF00583">
    <property type="entry name" value="Acetyltransf_1"/>
    <property type="match status" value="1"/>
</dbReference>
<organism evidence="4 5">
    <name type="scientific">Actinoplanes sandaracinus</name>
    <dbReference type="NCBI Taxonomy" id="3045177"/>
    <lineage>
        <taxon>Bacteria</taxon>
        <taxon>Bacillati</taxon>
        <taxon>Actinomycetota</taxon>
        <taxon>Actinomycetes</taxon>
        <taxon>Micromonosporales</taxon>
        <taxon>Micromonosporaceae</taxon>
        <taxon>Actinoplanes</taxon>
    </lineage>
</organism>
<dbReference type="InterPro" id="IPR050832">
    <property type="entry name" value="Bact_Acetyltransf"/>
</dbReference>
<dbReference type="InterPro" id="IPR000182">
    <property type="entry name" value="GNAT_dom"/>
</dbReference>
<evidence type="ECO:0000313" key="4">
    <source>
        <dbReference type="EMBL" id="MDI6102618.1"/>
    </source>
</evidence>
<dbReference type="Gene3D" id="3.40.630.30">
    <property type="match status" value="1"/>
</dbReference>
<evidence type="ECO:0000313" key="5">
    <source>
        <dbReference type="Proteomes" id="UP001241758"/>
    </source>
</evidence>
<keyword evidence="2" id="KW-0012">Acyltransferase</keyword>
<dbReference type="CDD" id="cd04301">
    <property type="entry name" value="NAT_SF"/>
    <property type="match status" value="1"/>
</dbReference>
<sequence length="184" mass="20283">MSVRAAVPGDAAALAEVHVRTWQAAYAGLIPQDYLDSLDPAQREPGWRRWLADLRPPTAILAWESPDGVAGFVAIMPSRDPDAEPGETGEITAIYLLPAYWGRGAGRELMAAALRRLTEAGFRQATLWVLGTNARARRFYEAAGWRPDGVAKTDDSWGFPLDEVRYRRDLEFAADGAEERDLLG</sequence>
<dbReference type="EMBL" id="JASCTH010000020">
    <property type="protein sequence ID" value="MDI6102618.1"/>
    <property type="molecule type" value="Genomic_DNA"/>
</dbReference>
<protein>
    <submittedName>
        <fullName evidence="4">GNAT family N-acetyltransferase</fullName>
    </submittedName>
</protein>
<feature type="domain" description="N-acetyltransferase" evidence="3">
    <location>
        <begin position="1"/>
        <end position="171"/>
    </location>
</feature>
<dbReference type="PROSITE" id="PS51186">
    <property type="entry name" value="GNAT"/>
    <property type="match status" value="1"/>
</dbReference>
<proteinExistence type="predicted"/>
<reference evidence="4 5" key="1">
    <citation type="submission" date="2023-05" db="EMBL/GenBank/DDBJ databases">
        <title>Actinoplanes sp. NEAU-A12 genome sequencing.</title>
        <authorList>
            <person name="Wang Z.-S."/>
        </authorList>
    </citation>
    <scope>NUCLEOTIDE SEQUENCE [LARGE SCALE GENOMIC DNA]</scope>
    <source>
        <strain evidence="4 5">NEAU-A12</strain>
    </source>
</reference>
<comment type="caution">
    <text evidence="4">The sequence shown here is derived from an EMBL/GenBank/DDBJ whole genome shotgun (WGS) entry which is preliminary data.</text>
</comment>
<keyword evidence="1" id="KW-0808">Transferase</keyword>
<accession>A0ABT6WS96</accession>
<name>A0ABT6WS96_9ACTN</name>
<evidence type="ECO:0000256" key="1">
    <source>
        <dbReference type="ARBA" id="ARBA00022679"/>
    </source>
</evidence>
<dbReference type="PANTHER" id="PTHR43877">
    <property type="entry name" value="AMINOALKYLPHOSPHONATE N-ACETYLTRANSFERASE-RELATED-RELATED"/>
    <property type="match status" value="1"/>
</dbReference>
<evidence type="ECO:0000256" key="2">
    <source>
        <dbReference type="ARBA" id="ARBA00023315"/>
    </source>
</evidence>